<dbReference type="InterPro" id="IPR055355">
    <property type="entry name" value="ZP-C"/>
</dbReference>
<evidence type="ECO:0000313" key="5">
    <source>
        <dbReference type="Proteomes" id="UP000678499"/>
    </source>
</evidence>
<reference evidence="4" key="1">
    <citation type="submission" date="2020-11" db="EMBL/GenBank/DDBJ databases">
        <authorList>
            <person name="Tran Van P."/>
        </authorList>
    </citation>
    <scope>NUCLEOTIDE SEQUENCE</scope>
</reference>
<name>A0A7R9BWH8_9CRUS</name>
<keyword evidence="2" id="KW-0732">Signal</keyword>
<protein>
    <recommendedName>
        <fullName evidence="3">ZP domain-containing protein</fullName>
    </recommendedName>
</protein>
<dbReference type="PROSITE" id="PS51034">
    <property type="entry name" value="ZP_2"/>
    <property type="match status" value="1"/>
</dbReference>
<sequence length="419" mass="46509">MKTVVGIVIASFVSIMAASQNQEAEFNPVVTAVCHKGMMTISVETEFSFHGVVHAKYYRRPECSVNGVGTRNTSIIIDLLAEPGRPNYCGINFNNVTEERSVPIAVRTHKTLELADDKNETSLVTLKLISDGTRVRHTIYGQPYVLQADLSKPDGFHSILVKNCFSFSSTNESVRLTREDGCSERPDIISEFTYNYTTGTGRAEILEMFRFPSSAEVHFQCDILLCRGRCFAPICPGGGGVPVAPQYPPWTNDFDADDYGSENVLMASTTVFVHQPGERFAVAGFESVRSGFSLRILCIVLATLLVVMIVVNVFLCFAMSCSCTRTDISEKEPSIMEDYDPYRDPYKVAWNGSQYGSRYSLNMKNHHHGYTSAGSTMNSVRSSSTNSDLYAIIHSRPGSRFSGLKHVKASHIRETQYTH</sequence>
<dbReference type="PANTHER" id="PTHR46560">
    <property type="entry name" value="CYPHER, ISOFORM B"/>
    <property type="match status" value="1"/>
</dbReference>
<keyword evidence="1" id="KW-0812">Transmembrane</keyword>
<dbReference type="PANTHER" id="PTHR46560:SF9">
    <property type="entry name" value="ZP DOMAIN-CONTAINING PROTEIN"/>
    <property type="match status" value="1"/>
</dbReference>
<evidence type="ECO:0000256" key="1">
    <source>
        <dbReference type="SAM" id="Phobius"/>
    </source>
</evidence>
<dbReference type="Proteomes" id="UP000678499">
    <property type="component" value="Unassembled WGS sequence"/>
</dbReference>
<dbReference type="SMART" id="SM00241">
    <property type="entry name" value="ZP"/>
    <property type="match status" value="1"/>
</dbReference>
<dbReference type="OrthoDB" id="8171348at2759"/>
<gene>
    <name evidence="4" type="ORF">NMOB1V02_LOCUS10150</name>
</gene>
<keyword evidence="5" id="KW-1185">Reference proteome</keyword>
<organism evidence="4">
    <name type="scientific">Notodromas monacha</name>
    <dbReference type="NCBI Taxonomy" id="399045"/>
    <lineage>
        <taxon>Eukaryota</taxon>
        <taxon>Metazoa</taxon>
        <taxon>Ecdysozoa</taxon>
        <taxon>Arthropoda</taxon>
        <taxon>Crustacea</taxon>
        <taxon>Oligostraca</taxon>
        <taxon>Ostracoda</taxon>
        <taxon>Podocopa</taxon>
        <taxon>Podocopida</taxon>
        <taxon>Cypridocopina</taxon>
        <taxon>Cypridoidea</taxon>
        <taxon>Cyprididae</taxon>
        <taxon>Notodromas</taxon>
    </lineage>
</organism>
<dbReference type="AlphaFoldDB" id="A0A7R9BWH8"/>
<evidence type="ECO:0000256" key="2">
    <source>
        <dbReference type="SAM" id="SignalP"/>
    </source>
</evidence>
<dbReference type="EMBL" id="CAJPEX010003941">
    <property type="protein sequence ID" value="CAG0922680.1"/>
    <property type="molecule type" value="Genomic_DNA"/>
</dbReference>
<dbReference type="EMBL" id="OA885978">
    <property type="protein sequence ID" value="CAD7282528.1"/>
    <property type="molecule type" value="Genomic_DNA"/>
</dbReference>
<proteinExistence type="predicted"/>
<feature type="transmembrane region" description="Helical" evidence="1">
    <location>
        <begin position="292"/>
        <end position="315"/>
    </location>
</feature>
<evidence type="ECO:0000313" key="4">
    <source>
        <dbReference type="EMBL" id="CAD7282528.1"/>
    </source>
</evidence>
<evidence type="ECO:0000259" key="3">
    <source>
        <dbReference type="PROSITE" id="PS51034"/>
    </source>
</evidence>
<accession>A0A7R9BWH8</accession>
<dbReference type="Pfam" id="PF00100">
    <property type="entry name" value="Zona_pellucida"/>
    <property type="match status" value="1"/>
</dbReference>
<feature type="domain" description="ZP" evidence="3">
    <location>
        <begin position="1"/>
        <end position="242"/>
    </location>
</feature>
<dbReference type="InterPro" id="IPR001507">
    <property type="entry name" value="ZP_dom"/>
</dbReference>
<feature type="signal peptide" evidence="2">
    <location>
        <begin position="1"/>
        <end position="18"/>
    </location>
</feature>
<keyword evidence="1" id="KW-0472">Membrane</keyword>
<feature type="chain" id="PRO_5036403084" description="ZP domain-containing protein" evidence="2">
    <location>
        <begin position="19"/>
        <end position="419"/>
    </location>
</feature>
<keyword evidence="1" id="KW-1133">Transmembrane helix</keyword>